<evidence type="ECO:0000259" key="5">
    <source>
        <dbReference type="PROSITE" id="PS50893"/>
    </source>
</evidence>
<evidence type="ECO:0000256" key="2">
    <source>
        <dbReference type="ARBA" id="ARBA00022741"/>
    </source>
</evidence>
<dbReference type="GO" id="GO:0005524">
    <property type="term" value="F:ATP binding"/>
    <property type="evidence" value="ECO:0007669"/>
    <property type="project" value="UniProtKB-KW"/>
</dbReference>
<dbReference type="AlphaFoldDB" id="A0A1I6DFS1"/>
<dbReference type="Gene3D" id="3.40.50.300">
    <property type="entry name" value="P-loop containing nucleotide triphosphate hydrolases"/>
    <property type="match status" value="1"/>
</dbReference>
<sequence>MPDNGHKLVIKSVSKTFQTKKARVTALQETTFDVREGEFVTILGPSGCGKSTILRVVAGLVEPSSGQVLLDGREIKSPGADRGMVFQSYTLFPWLTVQKNIEFGLELKNVDKRARAEIAQHYLKLIGLSGFENVYPVNLSGGMKQRVAIARALANEPEILLMDEPFGALDAQTRTIMQELLLSIWEETKKTIMFVTHDVEEAIFLGDTIYIMTARPGRIKEKIRVGLPRPRDYAVKDAPEFLEIKRRILELIREESIKAANAV</sequence>
<evidence type="ECO:0000256" key="1">
    <source>
        <dbReference type="ARBA" id="ARBA00022448"/>
    </source>
</evidence>
<dbReference type="PANTHER" id="PTHR42788:SF13">
    <property type="entry name" value="ALIPHATIC SULFONATES IMPORT ATP-BINDING PROTEIN SSUB"/>
    <property type="match status" value="1"/>
</dbReference>
<gene>
    <name evidence="6" type="ORF">SAMN05660706_11036</name>
</gene>
<proteinExistence type="predicted"/>
<dbReference type="InterPro" id="IPR017871">
    <property type="entry name" value="ABC_transporter-like_CS"/>
</dbReference>
<dbReference type="InterPro" id="IPR050166">
    <property type="entry name" value="ABC_transporter_ATP-bind"/>
</dbReference>
<dbReference type="SMART" id="SM00382">
    <property type="entry name" value="AAA"/>
    <property type="match status" value="1"/>
</dbReference>
<evidence type="ECO:0000313" key="7">
    <source>
        <dbReference type="Proteomes" id="UP000199584"/>
    </source>
</evidence>
<dbReference type="RefSeq" id="WP_092482852.1">
    <property type="nucleotide sequence ID" value="NZ_FOYM01000010.1"/>
</dbReference>
<keyword evidence="7" id="KW-1185">Reference proteome</keyword>
<feature type="domain" description="ABC transporter" evidence="5">
    <location>
        <begin position="8"/>
        <end position="239"/>
    </location>
</feature>
<dbReference type="FunFam" id="3.40.50.300:FF:000425">
    <property type="entry name" value="Probable ABC transporter, ATP-binding subunit"/>
    <property type="match status" value="1"/>
</dbReference>
<dbReference type="Proteomes" id="UP000199584">
    <property type="component" value="Unassembled WGS sequence"/>
</dbReference>
<dbReference type="InterPro" id="IPR003593">
    <property type="entry name" value="AAA+_ATPase"/>
</dbReference>
<reference evidence="7" key="1">
    <citation type="submission" date="2016-10" db="EMBL/GenBank/DDBJ databases">
        <authorList>
            <person name="Varghese N."/>
            <person name="Submissions S."/>
        </authorList>
    </citation>
    <scope>NUCLEOTIDE SEQUENCE [LARGE SCALE GENOMIC DNA]</scope>
    <source>
        <strain evidence="7">DSM 3669</strain>
    </source>
</reference>
<dbReference type="EC" id="7.6.2.9" evidence="4"/>
<accession>A0A1I6DFS1</accession>
<dbReference type="InterPro" id="IPR003439">
    <property type="entry name" value="ABC_transporter-like_ATP-bd"/>
</dbReference>
<dbReference type="EMBL" id="FOYM01000010">
    <property type="protein sequence ID" value="SFR04295.1"/>
    <property type="molecule type" value="Genomic_DNA"/>
</dbReference>
<protein>
    <recommendedName>
        <fullName evidence="4">ABC-type quaternary amine transporter</fullName>
        <ecNumber evidence="4">7.6.2.9</ecNumber>
    </recommendedName>
</protein>
<name>A0A1I6DFS1_9FIRM</name>
<dbReference type="OrthoDB" id="9801958at2"/>
<dbReference type="PROSITE" id="PS50893">
    <property type="entry name" value="ABC_TRANSPORTER_2"/>
    <property type="match status" value="1"/>
</dbReference>
<keyword evidence="2" id="KW-0547">Nucleotide-binding</keyword>
<keyword evidence="3 6" id="KW-0067">ATP-binding</keyword>
<evidence type="ECO:0000256" key="4">
    <source>
        <dbReference type="ARBA" id="ARBA00066388"/>
    </source>
</evidence>
<dbReference type="InterPro" id="IPR027417">
    <property type="entry name" value="P-loop_NTPase"/>
</dbReference>
<dbReference type="Pfam" id="PF00005">
    <property type="entry name" value="ABC_tran"/>
    <property type="match status" value="1"/>
</dbReference>
<dbReference type="GO" id="GO:0016887">
    <property type="term" value="F:ATP hydrolysis activity"/>
    <property type="evidence" value="ECO:0007669"/>
    <property type="project" value="InterPro"/>
</dbReference>
<dbReference type="STRING" id="39060.SAMN05660706_11036"/>
<dbReference type="CDD" id="cd03293">
    <property type="entry name" value="ABC_NrtD_SsuB_transporters"/>
    <property type="match status" value="1"/>
</dbReference>
<dbReference type="PANTHER" id="PTHR42788">
    <property type="entry name" value="TAURINE IMPORT ATP-BINDING PROTEIN-RELATED"/>
    <property type="match status" value="1"/>
</dbReference>
<evidence type="ECO:0000256" key="3">
    <source>
        <dbReference type="ARBA" id="ARBA00022840"/>
    </source>
</evidence>
<dbReference type="PROSITE" id="PS00211">
    <property type="entry name" value="ABC_TRANSPORTER_1"/>
    <property type="match status" value="1"/>
</dbReference>
<organism evidence="6 7">
    <name type="scientific">Desulfoscipio geothermicus DSM 3669</name>
    <dbReference type="NCBI Taxonomy" id="1121426"/>
    <lineage>
        <taxon>Bacteria</taxon>
        <taxon>Bacillati</taxon>
        <taxon>Bacillota</taxon>
        <taxon>Clostridia</taxon>
        <taxon>Eubacteriales</taxon>
        <taxon>Desulfallaceae</taxon>
        <taxon>Desulfoscipio</taxon>
    </lineage>
</organism>
<dbReference type="GO" id="GO:0015418">
    <property type="term" value="F:ABC-type quaternary ammonium compound transporting activity"/>
    <property type="evidence" value="ECO:0007669"/>
    <property type="project" value="UniProtKB-EC"/>
</dbReference>
<keyword evidence="1" id="KW-0813">Transport</keyword>
<evidence type="ECO:0000313" key="6">
    <source>
        <dbReference type="EMBL" id="SFR04295.1"/>
    </source>
</evidence>
<dbReference type="SUPFAM" id="SSF52540">
    <property type="entry name" value="P-loop containing nucleoside triphosphate hydrolases"/>
    <property type="match status" value="1"/>
</dbReference>